<organism evidence="3">
    <name type="scientific">Corethron hystrix</name>
    <dbReference type="NCBI Taxonomy" id="216773"/>
    <lineage>
        <taxon>Eukaryota</taxon>
        <taxon>Sar</taxon>
        <taxon>Stramenopiles</taxon>
        <taxon>Ochrophyta</taxon>
        <taxon>Bacillariophyta</taxon>
        <taxon>Coscinodiscophyceae</taxon>
        <taxon>Corethrophycidae</taxon>
        <taxon>Corethrales</taxon>
        <taxon>Corethraceae</taxon>
        <taxon>Corethron</taxon>
    </lineage>
</organism>
<evidence type="ECO:0000256" key="2">
    <source>
        <dbReference type="SAM" id="SignalP"/>
    </source>
</evidence>
<evidence type="ECO:0000313" key="3">
    <source>
        <dbReference type="EMBL" id="CAD8875581.1"/>
    </source>
</evidence>
<keyword evidence="1" id="KW-1133">Transmembrane helix</keyword>
<evidence type="ECO:0000256" key="1">
    <source>
        <dbReference type="SAM" id="Phobius"/>
    </source>
</evidence>
<reference evidence="3" key="1">
    <citation type="submission" date="2021-01" db="EMBL/GenBank/DDBJ databases">
        <authorList>
            <person name="Corre E."/>
            <person name="Pelletier E."/>
            <person name="Niang G."/>
            <person name="Scheremetjew M."/>
            <person name="Finn R."/>
            <person name="Kale V."/>
            <person name="Holt S."/>
            <person name="Cochrane G."/>
            <person name="Meng A."/>
            <person name="Brown T."/>
            <person name="Cohen L."/>
        </authorList>
    </citation>
    <scope>NUCLEOTIDE SEQUENCE</scope>
    <source>
        <strain evidence="3">308</strain>
    </source>
</reference>
<keyword evidence="1" id="KW-0472">Membrane</keyword>
<proteinExistence type="predicted"/>
<feature type="signal peptide" evidence="2">
    <location>
        <begin position="1"/>
        <end position="26"/>
    </location>
</feature>
<accession>A0A7S1B5W3</accession>
<feature type="transmembrane region" description="Helical" evidence="1">
    <location>
        <begin position="122"/>
        <end position="144"/>
    </location>
</feature>
<dbReference type="AlphaFoldDB" id="A0A7S1B5W3"/>
<protein>
    <submittedName>
        <fullName evidence="3">Uncharacterized protein</fullName>
    </submittedName>
</protein>
<keyword evidence="1" id="KW-0812">Transmembrane</keyword>
<gene>
    <name evidence="3" type="ORF">CHYS00102_LOCUS2757</name>
</gene>
<keyword evidence="2" id="KW-0732">Signal</keyword>
<name>A0A7S1B5W3_9STRA</name>
<sequence>MISPISTNSNKIVFAFFALAAFSLNALKVQKYNAPLKNASGGHGHLRGLESSNRFLMKAIKGSTESYSNSTESHFNESYENDDQTKLTGNVVARVSEIIKRGEEDLWDIYHDPPSDFTTVQWVELSLIIGVAMTLLMYIIAFALRLKSTDISDQNSDLDKNLIDNKNENGPNAINVKENEKERYWLLKNIKRTKKVSGGLGLLNNIKRTIKASDGFEKRNENSSADFESPIEQKKTISSEESKNCKILKKNSSTILNDKNLVLDAKNILEQMLENCEIVKKKKFFSLK</sequence>
<feature type="chain" id="PRO_5031410807" evidence="2">
    <location>
        <begin position="27"/>
        <end position="288"/>
    </location>
</feature>
<dbReference type="EMBL" id="HBFR01003962">
    <property type="protein sequence ID" value="CAD8875581.1"/>
    <property type="molecule type" value="Transcribed_RNA"/>
</dbReference>